<dbReference type="Gene3D" id="2.60.120.200">
    <property type="match status" value="2"/>
</dbReference>
<reference evidence="5 6" key="1">
    <citation type="submission" date="2024-04" db="EMBL/GenBank/DDBJ databases">
        <title>Luteolibacter sp. isolated from soil.</title>
        <authorList>
            <person name="An J."/>
        </authorList>
    </citation>
    <scope>NUCLEOTIDE SEQUENCE [LARGE SCALE GENOMIC DNA]</scope>
    <source>
        <strain evidence="5 6">Y139</strain>
    </source>
</reference>
<dbReference type="InterPro" id="IPR036514">
    <property type="entry name" value="SGNH_hydro_sf"/>
</dbReference>
<name>A0ABU9AVW9_9BACT</name>
<dbReference type="SUPFAM" id="SSF49899">
    <property type="entry name" value="Concanavalin A-like lectins/glucanases"/>
    <property type="match status" value="2"/>
</dbReference>
<evidence type="ECO:0000256" key="3">
    <source>
        <dbReference type="SAM" id="SignalP"/>
    </source>
</evidence>
<feature type="signal peptide" evidence="3">
    <location>
        <begin position="1"/>
        <end position="19"/>
    </location>
</feature>
<dbReference type="EMBL" id="JBBUKT010000004">
    <property type="protein sequence ID" value="MEK7951094.1"/>
    <property type="molecule type" value="Genomic_DNA"/>
</dbReference>
<dbReference type="InterPro" id="IPR005181">
    <property type="entry name" value="SASA"/>
</dbReference>
<feature type="chain" id="PRO_5046709704" evidence="3">
    <location>
        <begin position="20"/>
        <end position="813"/>
    </location>
</feature>
<dbReference type="Gene3D" id="3.40.50.1110">
    <property type="entry name" value="SGNH hydrolase"/>
    <property type="match status" value="1"/>
</dbReference>
<feature type="domain" description="Sialate O-acetylesterase" evidence="4">
    <location>
        <begin position="449"/>
        <end position="693"/>
    </location>
</feature>
<gene>
    <name evidence="5" type="ORF">WKV53_11325</name>
</gene>
<keyword evidence="1" id="KW-0378">Hydrolase</keyword>
<dbReference type="PANTHER" id="PTHR31988">
    <property type="entry name" value="ESTERASE, PUTATIVE (DUF303)-RELATED"/>
    <property type="match status" value="1"/>
</dbReference>
<evidence type="ECO:0000256" key="2">
    <source>
        <dbReference type="SAM" id="MobiDB-lite"/>
    </source>
</evidence>
<proteinExistence type="predicted"/>
<dbReference type="SUPFAM" id="SSF52266">
    <property type="entry name" value="SGNH hydrolase"/>
    <property type="match status" value="1"/>
</dbReference>
<sequence length="813" mass="85263">MQAPRCLLASLLLASPVSASIWAHYSFDTNYNDVSGNARNGTLTDVGTAGNSGVTNTAGNFKFGTGALNLAADRDYVAIPSNTFANGSTYTIAFWARKNSGDTGQAADWDMVIGQRDNSNHFIALNDSTGTGFRWRGTANSTATQADFAVTKDYVWHHYAFVASGTTVTLYVDGQLFNSATGKTTEFNIDTIGEAYVSSSDYDFNGQIDEVWIYDEALTATAVQSLFQSNDTGAPPPYAGFHHRYDGNFTDSGSGGNNGTAAGAAAITTDPAAIAAGSGALALDGADTSFVTLPATGSYSATQPWSATWWARRQAIGNDKGMVMGNSDNTTDFIWLNDANTGLRFRSSNNTTIDFTVAKDSNLHHYALVADGAGSLALYVDGQATQTLSGNTAFSINAIGKAYPTTTLHYNFQGTLDEVHLTPVALNATQVADLHAAEKPAGPPVTRVRVILIGGQSNADGRAVVTDLPAAFQSPQNDVDFYYRIEGGAGTLTTLRPGLSETSQFGPEILLGSRLADLYANESGTRVAIIKYANGGTNLYSQWKAGGNATTTGDGPEYVTFQQTVATGRAALAAKYPAATLELDSMVWMQGESDVDAGASATSAYQANLTTFIADVRATYDSSLPFIIGRLSSSQTALDATGLATVRVAQNAIAAGDPRTAVISSDGFSMKSDNLHFSATGQQSLGNAFAEEAAYYAWMVETFSAADISAGLAEPDADQDSDGQSNRSEFLGASNPKSGESAFIASISVSSPTSGSITYPSTPSRLYAVEGYNEGTGLWTTILPYTQGGAGQTSRALSLSGARARFRVNSKLP</sequence>
<keyword evidence="6" id="KW-1185">Reference proteome</keyword>
<dbReference type="InterPro" id="IPR013320">
    <property type="entry name" value="ConA-like_dom_sf"/>
</dbReference>
<dbReference type="PANTHER" id="PTHR31988:SF19">
    <property type="entry name" value="9-O-ACETYL-N-ACETYLNEURAMINIC ACID DEACETYLASE-RELATED"/>
    <property type="match status" value="1"/>
</dbReference>
<protein>
    <submittedName>
        <fullName evidence="5">LamG-like jellyroll fold domain-containing protein</fullName>
    </submittedName>
</protein>
<evidence type="ECO:0000313" key="5">
    <source>
        <dbReference type="EMBL" id="MEK7951094.1"/>
    </source>
</evidence>
<dbReference type="InterPro" id="IPR052940">
    <property type="entry name" value="Carb_Esterase_6"/>
</dbReference>
<feature type="region of interest" description="Disordered" evidence="2">
    <location>
        <begin position="713"/>
        <end position="735"/>
    </location>
</feature>
<organism evidence="5 6">
    <name type="scientific">Luteolibacter soli</name>
    <dbReference type="NCBI Taxonomy" id="3135280"/>
    <lineage>
        <taxon>Bacteria</taxon>
        <taxon>Pseudomonadati</taxon>
        <taxon>Verrucomicrobiota</taxon>
        <taxon>Verrucomicrobiia</taxon>
        <taxon>Verrucomicrobiales</taxon>
        <taxon>Verrucomicrobiaceae</taxon>
        <taxon>Luteolibacter</taxon>
    </lineage>
</organism>
<dbReference type="Pfam" id="PF03629">
    <property type="entry name" value="SASA"/>
    <property type="match status" value="1"/>
</dbReference>
<accession>A0ABU9AVW9</accession>
<dbReference type="Proteomes" id="UP001371305">
    <property type="component" value="Unassembled WGS sequence"/>
</dbReference>
<dbReference type="Pfam" id="PF13385">
    <property type="entry name" value="Laminin_G_3"/>
    <property type="match status" value="2"/>
</dbReference>
<keyword evidence="3" id="KW-0732">Signal</keyword>
<dbReference type="RefSeq" id="WP_341404697.1">
    <property type="nucleotide sequence ID" value="NZ_JBBUKT010000004.1"/>
</dbReference>
<evidence type="ECO:0000256" key="1">
    <source>
        <dbReference type="ARBA" id="ARBA00022801"/>
    </source>
</evidence>
<evidence type="ECO:0000259" key="4">
    <source>
        <dbReference type="Pfam" id="PF03629"/>
    </source>
</evidence>
<comment type="caution">
    <text evidence="5">The sequence shown here is derived from an EMBL/GenBank/DDBJ whole genome shotgun (WGS) entry which is preliminary data.</text>
</comment>
<evidence type="ECO:0000313" key="6">
    <source>
        <dbReference type="Proteomes" id="UP001371305"/>
    </source>
</evidence>